<organism evidence="2 3">
    <name type="scientific">Sinanodonta woodiana</name>
    <name type="common">Chinese pond mussel</name>
    <name type="synonym">Anodonta woodiana</name>
    <dbReference type="NCBI Taxonomy" id="1069815"/>
    <lineage>
        <taxon>Eukaryota</taxon>
        <taxon>Metazoa</taxon>
        <taxon>Spiralia</taxon>
        <taxon>Lophotrochozoa</taxon>
        <taxon>Mollusca</taxon>
        <taxon>Bivalvia</taxon>
        <taxon>Autobranchia</taxon>
        <taxon>Heteroconchia</taxon>
        <taxon>Palaeoheterodonta</taxon>
        <taxon>Unionida</taxon>
        <taxon>Unionoidea</taxon>
        <taxon>Unionidae</taxon>
        <taxon>Unioninae</taxon>
        <taxon>Sinanodonta</taxon>
    </lineage>
</organism>
<gene>
    <name evidence="2" type="ORF">ACJMK2_024753</name>
</gene>
<sequence length="107" mass="12572">MDSTSDEQNQLVQNTEAEQTSGHDESEQQVTELMEYNKINTDELYQVNTYVAAIYESRWYVGQVLEYDKDDQEYNINFMVAGKKLFQMACETRSHLDTKFRRIVLIG</sequence>
<reference evidence="2 3" key="1">
    <citation type="submission" date="2024-11" db="EMBL/GenBank/DDBJ databases">
        <title>Chromosome-level genome assembly of the freshwater bivalve Anodonta woodiana.</title>
        <authorList>
            <person name="Chen X."/>
        </authorList>
    </citation>
    <scope>NUCLEOTIDE SEQUENCE [LARGE SCALE GENOMIC DNA]</scope>
    <source>
        <strain evidence="2">MN2024</strain>
        <tissue evidence="2">Gills</tissue>
    </source>
</reference>
<dbReference type="EMBL" id="JBJQND010000002">
    <property type="protein sequence ID" value="KAL3884626.1"/>
    <property type="molecule type" value="Genomic_DNA"/>
</dbReference>
<comment type="caution">
    <text evidence="2">The sequence shown here is derived from an EMBL/GenBank/DDBJ whole genome shotgun (WGS) entry which is preliminary data.</text>
</comment>
<feature type="compositionally biased region" description="Polar residues" evidence="1">
    <location>
        <begin position="1"/>
        <end position="20"/>
    </location>
</feature>
<evidence type="ECO:0000313" key="2">
    <source>
        <dbReference type="EMBL" id="KAL3884626.1"/>
    </source>
</evidence>
<name>A0ABD3XG82_SINWO</name>
<dbReference type="Proteomes" id="UP001634394">
    <property type="component" value="Unassembled WGS sequence"/>
</dbReference>
<protein>
    <submittedName>
        <fullName evidence="2">Uncharacterized protein</fullName>
    </submittedName>
</protein>
<dbReference type="AlphaFoldDB" id="A0ABD3XG82"/>
<evidence type="ECO:0000256" key="1">
    <source>
        <dbReference type="SAM" id="MobiDB-lite"/>
    </source>
</evidence>
<accession>A0ABD3XG82</accession>
<keyword evidence="3" id="KW-1185">Reference proteome</keyword>
<evidence type="ECO:0000313" key="3">
    <source>
        <dbReference type="Proteomes" id="UP001634394"/>
    </source>
</evidence>
<proteinExistence type="predicted"/>
<feature type="region of interest" description="Disordered" evidence="1">
    <location>
        <begin position="1"/>
        <end position="28"/>
    </location>
</feature>